<sequence>MNLLHRLKTRLELAKYKQQHGCESDDLLTLENRFINRHKRLSFERVCKPLTSRRFYCPTSLRAPFKQPRYRRLYGVLPPTQIQCPLSAKRSNLVLSVPEHNAARVLVLLHHKTSFTPRE</sequence>
<gene>
    <name evidence="2" type="ORF">J3Q64DRAFT_1824897</name>
    <name evidence="1" type="ORF">J3Q64DRAFT_1826017</name>
</gene>
<proteinExistence type="predicted"/>
<name>A0ABR3AIG0_PHYBL</name>
<comment type="caution">
    <text evidence="1">The sequence shown here is derived from an EMBL/GenBank/DDBJ whole genome shotgun (WGS) entry which is preliminary data.</text>
</comment>
<protein>
    <submittedName>
        <fullName evidence="1">Uncharacterized protein</fullName>
    </submittedName>
</protein>
<evidence type="ECO:0000313" key="2">
    <source>
        <dbReference type="EMBL" id="KAL0078481.1"/>
    </source>
</evidence>
<keyword evidence="3" id="KW-1185">Reference proteome</keyword>
<evidence type="ECO:0000313" key="1">
    <source>
        <dbReference type="EMBL" id="KAL0075433.1"/>
    </source>
</evidence>
<accession>A0ABR3AIG0</accession>
<evidence type="ECO:0000313" key="3">
    <source>
        <dbReference type="Proteomes" id="UP001448207"/>
    </source>
</evidence>
<dbReference type="Proteomes" id="UP001448207">
    <property type="component" value="Unassembled WGS sequence"/>
</dbReference>
<reference evidence="1 3" key="1">
    <citation type="submission" date="2024-04" db="EMBL/GenBank/DDBJ databases">
        <title>Symmetric and asymmetric DNA N6-adenine methylation regulates different biological responses in Mucorales.</title>
        <authorList>
            <consortium name="Lawrence Berkeley National Laboratory"/>
            <person name="Lax C."/>
            <person name="Mondo S.J."/>
            <person name="Osorio-Concepcion M."/>
            <person name="Muszewska A."/>
            <person name="Corrochano-Luque M."/>
            <person name="Gutierrez G."/>
            <person name="Riley R."/>
            <person name="Lipzen A."/>
            <person name="Guo J."/>
            <person name="Hundley H."/>
            <person name="Amirebrahimi M."/>
            <person name="Ng V."/>
            <person name="Lorenzo-Gutierrez D."/>
            <person name="Binder U."/>
            <person name="Yang J."/>
            <person name="Song Y."/>
            <person name="Canovas D."/>
            <person name="Navarro E."/>
            <person name="Freitag M."/>
            <person name="Gabaldon T."/>
            <person name="Grigoriev I.V."/>
            <person name="Corrochano L.M."/>
            <person name="Nicolas F.E."/>
            <person name="Garre V."/>
        </authorList>
    </citation>
    <scope>NUCLEOTIDE SEQUENCE [LARGE SCALE GENOMIC DNA]</scope>
    <source>
        <strain evidence="1 3">L51</strain>
    </source>
</reference>
<organism evidence="1 3">
    <name type="scientific">Phycomyces blakesleeanus</name>
    <dbReference type="NCBI Taxonomy" id="4837"/>
    <lineage>
        <taxon>Eukaryota</taxon>
        <taxon>Fungi</taxon>
        <taxon>Fungi incertae sedis</taxon>
        <taxon>Mucoromycota</taxon>
        <taxon>Mucoromycotina</taxon>
        <taxon>Mucoromycetes</taxon>
        <taxon>Mucorales</taxon>
        <taxon>Phycomycetaceae</taxon>
        <taxon>Phycomyces</taxon>
    </lineage>
</organism>
<dbReference type="EMBL" id="JBCLYO010000025">
    <property type="protein sequence ID" value="KAL0078481.1"/>
    <property type="molecule type" value="Genomic_DNA"/>
</dbReference>
<dbReference type="EMBL" id="JBCLYO010000036">
    <property type="protein sequence ID" value="KAL0075433.1"/>
    <property type="molecule type" value="Genomic_DNA"/>
</dbReference>